<reference evidence="4 5" key="1">
    <citation type="submission" date="2019-04" db="EMBL/GenBank/DDBJ databases">
        <title>Crypto-aerobic microbial life in anoxic (sulfidic) marine sediments.</title>
        <authorList>
            <person name="Bhattacharya S."/>
            <person name="Roy C."/>
            <person name="Mondal N."/>
            <person name="Sarkar J."/>
            <person name="Mandal S."/>
            <person name="Rameez M.J."/>
            <person name="Ghosh W."/>
        </authorList>
    </citation>
    <scope>NUCLEOTIDE SEQUENCE [LARGE SCALE GENOMIC DNA]</scope>
    <source>
        <strain evidence="4 5">SBBB</strain>
    </source>
</reference>
<feature type="domain" description="FimV N-terminal" evidence="3">
    <location>
        <begin position="25"/>
        <end position="131"/>
    </location>
</feature>
<evidence type="ECO:0000313" key="4">
    <source>
        <dbReference type="EMBL" id="TKA91561.1"/>
    </source>
</evidence>
<accession>A0A4U0YPM5</accession>
<evidence type="ECO:0000259" key="3">
    <source>
        <dbReference type="Pfam" id="PF25800"/>
    </source>
</evidence>
<dbReference type="InterPro" id="IPR036779">
    <property type="entry name" value="LysM_dom_sf"/>
</dbReference>
<feature type="region of interest" description="Disordered" evidence="2">
    <location>
        <begin position="391"/>
        <end position="418"/>
    </location>
</feature>
<dbReference type="EMBL" id="SWAV01000003">
    <property type="protein sequence ID" value="TKA91561.1"/>
    <property type="molecule type" value="Genomic_DNA"/>
</dbReference>
<keyword evidence="1" id="KW-0175">Coiled coil</keyword>
<dbReference type="Pfam" id="PF25800">
    <property type="entry name" value="FimV_N"/>
    <property type="match status" value="1"/>
</dbReference>
<evidence type="ECO:0000256" key="2">
    <source>
        <dbReference type="SAM" id="MobiDB-lite"/>
    </source>
</evidence>
<dbReference type="Proteomes" id="UP000305198">
    <property type="component" value="Unassembled WGS sequence"/>
</dbReference>
<dbReference type="Gene3D" id="3.10.350.10">
    <property type="entry name" value="LysM domain"/>
    <property type="match status" value="1"/>
</dbReference>
<feature type="coiled-coil region" evidence="1">
    <location>
        <begin position="263"/>
        <end position="318"/>
    </location>
</feature>
<gene>
    <name evidence="4" type="ORF">FA869_10715</name>
</gene>
<comment type="caution">
    <text evidence="4">The sequence shown here is derived from an EMBL/GenBank/DDBJ whole genome shotgun (WGS) entry which is preliminary data.</text>
</comment>
<name>A0A4U0YPM5_9GAMM</name>
<evidence type="ECO:0000256" key="1">
    <source>
        <dbReference type="SAM" id="Coils"/>
    </source>
</evidence>
<protein>
    <recommendedName>
        <fullName evidence="3">FimV N-terminal domain-containing protein</fullName>
    </recommendedName>
</protein>
<dbReference type="InterPro" id="IPR057840">
    <property type="entry name" value="FimV_N"/>
</dbReference>
<proteinExistence type="predicted"/>
<dbReference type="NCBIfam" id="TIGR03505">
    <property type="entry name" value="FimV_core"/>
    <property type="match status" value="1"/>
</dbReference>
<evidence type="ECO:0000313" key="5">
    <source>
        <dbReference type="Proteomes" id="UP000305198"/>
    </source>
</evidence>
<organism evidence="4 5">
    <name type="scientific">Halopseudomonas bauzanensis</name>
    <dbReference type="NCBI Taxonomy" id="653930"/>
    <lineage>
        <taxon>Bacteria</taxon>
        <taxon>Pseudomonadati</taxon>
        <taxon>Pseudomonadota</taxon>
        <taxon>Gammaproteobacteria</taxon>
        <taxon>Pseudomonadales</taxon>
        <taxon>Pseudomonadaceae</taxon>
        <taxon>Halopseudomonas</taxon>
    </lineage>
</organism>
<dbReference type="InterPro" id="IPR020012">
    <property type="entry name" value="LysM_FimV"/>
</dbReference>
<sequence>MDAYHRLIVGMASLAALYAGSSHALGLGEVRLTSALSQPLNAVIELHGAEGLAPNDIVVSLADAETFSRVGIERPYFLNDLRFTPVRVNSQLAVRVESSRPVNEPYLNFLVQLHRPGGVLLREYTLLLDPPLYRPAPVLASSADTESVAEPAVVASTVVAPPVTPALPDLQPQADAGRYETAVGDSLWAIAQATRADESVAVARQMRAIRALNPEAFVNGDMDRLRVGRELILPTAAQMGVTGDVSVEPPQLRIEEPQLEAAVGAALAESEQMQSRLAALESRFVALLAELEERDRQITSLQAELEAARNARAAALSALPVAGEEASGSMLPAAQTAMEPGAVARPLADPGEAAEPVTNPEQRSAFKGWWWMPVALVAAIIALVMGYRRREPEPEPEPELAEPIAPRPVPQPVTMPGNRVADPLEGVELYLTYGRLVEARTMLDKAIKAEPVRVDLRLKQLGVLAALGDSPAFAEQAQAVCELDGDVSRIEQLKAQFPQIDTVPRTEQVTPMGEVTPMHDDALSSGQADLEMDFDLNADWELIDGLGARMSRSEVAEPGFESNLTDFPEVGELDEDFAGHFEQAGRKNDN</sequence>
<dbReference type="AlphaFoldDB" id="A0A4U0YPM5"/>
<dbReference type="RefSeq" id="WP_136869521.1">
    <property type="nucleotide sequence ID" value="NZ_SWAV01000003.1"/>
</dbReference>